<dbReference type="GeneID" id="39847486"/>
<dbReference type="RefSeq" id="WP_049995540.1">
    <property type="nucleotide sequence ID" value="NZ_CP031310.1"/>
</dbReference>
<dbReference type="Pfam" id="PF00583">
    <property type="entry name" value="Acetyltransf_1"/>
    <property type="match status" value="1"/>
</dbReference>
<evidence type="ECO:0000256" key="1">
    <source>
        <dbReference type="ARBA" id="ARBA00022679"/>
    </source>
</evidence>
<dbReference type="OrthoDB" id="125295at2157"/>
<protein>
    <submittedName>
        <fullName evidence="4">GNAT family N-acetyltransferase</fullName>
    </submittedName>
</protein>
<dbReference type="InterPro" id="IPR050832">
    <property type="entry name" value="Bact_Acetyltransf"/>
</dbReference>
<accession>A0A4D6HA09</accession>
<dbReference type="InterPro" id="IPR000182">
    <property type="entry name" value="GNAT_dom"/>
</dbReference>
<gene>
    <name evidence="4" type="ORF">DV733_06440</name>
</gene>
<proteinExistence type="predicted"/>
<dbReference type="PANTHER" id="PTHR43877">
    <property type="entry name" value="AMINOALKYLPHOSPHONATE N-ACETYLTRANSFERASE-RELATED-RELATED"/>
    <property type="match status" value="1"/>
</dbReference>
<organism evidence="4 5">
    <name type="scientific">Halapricum salinum</name>
    <dbReference type="NCBI Taxonomy" id="1457250"/>
    <lineage>
        <taxon>Archaea</taxon>
        <taxon>Methanobacteriati</taxon>
        <taxon>Methanobacteriota</taxon>
        <taxon>Stenosarchaea group</taxon>
        <taxon>Halobacteria</taxon>
        <taxon>Halobacteriales</taxon>
        <taxon>Haloarculaceae</taxon>
        <taxon>Halapricum</taxon>
    </lineage>
</organism>
<dbReference type="Proteomes" id="UP000296706">
    <property type="component" value="Chromosome"/>
</dbReference>
<feature type="domain" description="N-acetyltransferase" evidence="3">
    <location>
        <begin position="6"/>
        <end position="170"/>
    </location>
</feature>
<keyword evidence="2" id="KW-0012">Acyltransferase</keyword>
<keyword evidence="5" id="KW-1185">Reference proteome</keyword>
<dbReference type="AlphaFoldDB" id="A0A4D6HA09"/>
<dbReference type="PANTHER" id="PTHR43877:SF5">
    <property type="entry name" value="BLL8307 PROTEIN"/>
    <property type="match status" value="1"/>
</dbReference>
<dbReference type="PROSITE" id="PS51186">
    <property type="entry name" value="GNAT"/>
    <property type="match status" value="1"/>
</dbReference>
<dbReference type="EMBL" id="CP031310">
    <property type="protein sequence ID" value="QCC50904.1"/>
    <property type="molecule type" value="Genomic_DNA"/>
</dbReference>
<dbReference type="CDD" id="cd04301">
    <property type="entry name" value="NAT_SF"/>
    <property type="match status" value="1"/>
</dbReference>
<name>A0A4D6HA09_9EURY</name>
<dbReference type="Gene3D" id="3.40.630.30">
    <property type="match status" value="1"/>
</dbReference>
<reference evidence="4 5" key="1">
    <citation type="journal article" date="2019" name="Nat. Commun.">
        <title>A new type of DNA phosphorothioation-based antiviral system in archaea.</title>
        <authorList>
            <person name="Xiong L."/>
            <person name="Liu S."/>
            <person name="Chen S."/>
            <person name="Xiao Y."/>
            <person name="Zhu B."/>
            <person name="Gao Y."/>
            <person name="Zhang Y."/>
            <person name="Chen B."/>
            <person name="Luo J."/>
            <person name="Deng Z."/>
            <person name="Chen X."/>
            <person name="Wang L."/>
            <person name="Chen S."/>
        </authorList>
    </citation>
    <scope>NUCLEOTIDE SEQUENCE [LARGE SCALE GENOMIC DNA]</scope>
    <source>
        <strain evidence="4 5">CBA1105</strain>
    </source>
</reference>
<evidence type="ECO:0000259" key="3">
    <source>
        <dbReference type="PROSITE" id="PS51186"/>
    </source>
</evidence>
<dbReference type="InterPro" id="IPR016181">
    <property type="entry name" value="Acyl_CoA_acyltransferase"/>
</dbReference>
<keyword evidence="1 4" id="KW-0808">Transferase</keyword>
<dbReference type="KEGG" id="hsn:DV733_06440"/>
<evidence type="ECO:0000313" key="4">
    <source>
        <dbReference type="EMBL" id="QCC50904.1"/>
    </source>
</evidence>
<dbReference type="SUPFAM" id="SSF55729">
    <property type="entry name" value="Acyl-CoA N-acyltransferases (Nat)"/>
    <property type="match status" value="1"/>
</dbReference>
<sequence>MTNGELAIRRFSPGDGERIQELNERAMAETPEYVTGAPEDDLQAVPSHYLDGSGEFLVGTVSGTLVAMGAYTTLDGWKTSFFDSERTAELTRMRVDPEWQGKGVGTAVYCELQRRARTDGYHRFVLDTGSANERARLFYEHHGFECISEEAVEFGDLTLDLALYENRFVD</sequence>
<evidence type="ECO:0000313" key="5">
    <source>
        <dbReference type="Proteomes" id="UP000296706"/>
    </source>
</evidence>
<dbReference type="STRING" id="1457250.GCA_000755225_00196"/>
<dbReference type="GO" id="GO:0016747">
    <property type="term" value="F:acyltransferase activity, transferring groups other than amino-acyl groups"/>
    <property type="evidence" value="ECO:0007669"/>
    <property type="project" value="InterPro"/>
</dbReference>
<evidence type="ECO:0000256" key="2">
    <source>
        <dbReference type="ARBA" id="ARBA00023315"/>
    </source>
</evidence>